<comment type="similarity">
    <text evidence="8 9">Belongs to the TonB-dependent receptor family.</text>
</comment>
<dbReference type="InterPro" id="IPR037066">
    <property type="entry name" value="Plug_dom_sf"/>
</dbReference>
<dbReference type="PROSITE" id="PS52016">
    <property type="entry name" value="TONB_DEPENDENT_REC_3"/>
    <property type="match status" value="1"/>
</dbReference>
<evidence type="ECO:0000256" key="7">
    <source>
        <dbReference type="ARBA" id="ARBA00023237"/>
    </source>
</evidence>
<keyword evidence="10" id="KW-0732">Signal</keyword>
<dbReference type="Proteomes" id="UP001214530">
    <property type="component" value="Chromosome"/>
</dbReference>
<keyword evidence="7 8" id="KW-0998">Cell outer membrane</keyword>
<reference evidence="13" key="1">
    <citation type="submission" date="2023-03" db="EMBL/GenBank/DDBJ databases">
        <title>Andean soil-derived lignocellulolytic bacterial consortium as a source of novel taxa and putative plastic-active enzymes.</title>
        <authorList>
            <person name="Diaz-Garcia L."/>
            <person name="Chuvochina M."/>
            <person name="Feuerriegel G."/>
            <person name="Bunk B."/>
            <person name="Sproer C."/>
            <person name="Streit W.R."/>
            <person name="Rodriguez L.M."/>
            <person name="Overmann J."/>
            <person name="Jimenez D.J."/>
        </authorList>
    </citation>
    <scope>NUCLEOTIDE SEQUENCE</scope>
    <source>
        <strain evidence="13">MAG 3858</strain>
    </source>
</reference>
<evidence type="ECO:0000256" key="2">
    <source>
        <dbReference type="ARBA" id="ARBA00022448"/>
    </source>
</evidence>
<dbReference type="Pfam" id="PF00593">
    <property type="entry name" value="TonB_dep_Rec_b-barrel"/>
    <property type="match status" value="1"/>
</dbReference>
<dbReference type="GO" id="GO:0009279">
    <property type="term" value="C:cell outer membrane"/>
    <property type="evidence" value="ECO:0007669"/>
    <property type="project" value="UniProtKB-SubCell"/>
</dbReference>
<comment type="subcellular location">
    <subcellularLocation>
        <location evidence="1 8">Cell outer membrane</location>
        <topology evidence="1 8">Multi-pass membrane protein</topology>
    </subcellularLocation>
</comment>
<dbReference type="Gene3D" id="2.170.130.10">
    <property type="entry name" value="TonB-dependent receptor, plug domain"/>
    <property type="match status" value="1"/>
</dbReference>
<keyword evidence="6 8" id="KW-0472">Membrane</keyword>
<evidence type="ECO:0000256" key="4">
    <source>
        <dbReference type="ARBA" id="ARBA00022692"/>
    </source>
</evidence>
<feature type="signal peptide" evidence="10">
    <location>
        <begin position="1"/>
        <end position="23"/>
    </location>
</feature>
<dbReference type="Gene3D" id="2.40.170.20">
    <property type="entry name" value="TonB-dependent receptor, beta-barrel domain"/>
    <property type="match status" value="1"/>
</dbReference>
<dbReference type="InterPro" id="IPR008969">
    <property type="entry name" value="CarboxyPept-like_regulatory"/>
</dbReference>
<dbReference type="NCBIfam" id="TIGR04057">
    <property type="entry name" value="SusC_RagA_signa"/>
    <property type="match status" value="1"/>
</dbReference>
<dbReference type="AlphaFoldDB" id="A0AAJ6B536"/>
<evidence type="ECO:0000256" key="1">
    <source>
        <dbReference type="ARBA" id="ARBA00004571"/>
    </source>
</evidence>
<keyword evidence="5 9" id="KW-0798">TonB box</keyword>
<evidence type="ECO:0000256" key="10">
    <source>
        <dbReference type="SAM" id="SignalP"/>
    </source>
</evidence>
<feature type="domain" description="TonB-dependent receptor plug" evidence="12">
    <location>
        <begin position="125"/>
        <end position="240"/>
    </location>
</feature>
<dbReference type="InterPro" id="IPR000531">
    <property type="entry name" value="Beta-barrel_TonB"/>
</dbReference>
<dbReference type="SUPFAM" id="SSF56935">
    <property type="entry name" value="Porins"/>
    <property type="match status" value="1"/>
</dbReference>
<proteinExistence type="inferred from homology"/>
<name>A0AAJ6B536_9SPHI</name>
<dbReference type="EMBL" id="CP119313">
    <property type="protein sequence ID" value="WEK17775.1"/>
    <property type="molecule type" value="Genomic_DNA"/>
</dbReference>
<dbReference type="SUPFAM" id="SSF49464">
    <property type="entry name" value="Carboxypeptidase regulatory domain-like"/>
    <property type="match status" value="1"/>
</dbReference>
<keyword evidence="13" id="KW-0675">Receptor</keyword>
<dbReference type="InterPro" id="IPR023997">
    <property type="entry name" value="TonB-dep_OMP_SusC/RagA_CS"/>
</dbReference>
<evidence type="ECO:0000259" key="12">
    <source>
        <dbReference type="Pfam" id="PF07715"/>
    </source>
</evidence>
<dbReference type="InterPro" id="IPR039426">
    <property type="entry name" value="TonB-dep_rcpt-like"/>
</dbReference>
<dbReference type="Pfam" id="PF07715">
    <property type="entry name" value="Plug"/>
    <property type="match status" value="1"/>
</dbReference>
<evidence type="ECO:0000256" key="3">
    <source>
        <dbReference type="ARBA" id="ARBA00022452"/>
    </source>
</evidence>
<keyword evidence="4 8" id="KW-0812">Transmembrane</keyword>
<evidence type="ECO:0000256" key="9">
    <source>
        <dbReference type="RuleBase" id="RU003357"/>
    </source>
</evidence>
<sequence length="1073" mass="117860">MNRKTIAVFLTGFLFIFSAQVFANHVKDAAFQDIRITGTIKDKSGDPIVGVIVSILGTNKSASSDKNGKYAIMASKGQILIFSYIGMKKQNITVGTNRVIDVVLKDDEINLNEVVVNVGYGTMKRSDLTGSVSSITAKSYENSVSTTLDQALQGRVAGLQMAQNSGVPGGGSSIQIRGVSSISNTNEPIYVVDGVIINGKTGDNDVNAIASINPADIESVEILKDASATAIYGAQGANGVIIVTLKKGKEGIPIFNFNTKQGYQEIPKFIDMMNLREYAQQRNDMSDVLGYGRRADFANPSILGEGTNWQKELYSHAPMQTYDISVRGGNRASTYSISAGYLNQDGIVFGAGYKRGTFRVSTDNQVGSWVKMGGSVNVNTDKQETSVSSWSVIGSSLFQAPSIPVRNADGSYGGPTTELDPNNLSYANPVAIALLNQRNRDKFGTRGNMYLNLQPLKWFNFRTEFSGEGNIDNYQEFLPAYQFGQSVKASPDNRHDKTFRTFWSWKNLANFDKTFAKKHRMTLMVGQEMWSRYSDFLSGNRQGGSNELTGLDAGDATIAQNSGNSGKNTMFSIFSRLTYDYAGKYAFTGTIRRDGSSNFAPGHQWGTFPSAAAAWRISEEDFFKPLKDVVNNMKFRLSYGKVGNSNVSAFAYGSNLINVPTANWGPSFKTGNISNENLSWETTKSWNAGLDLNLFKNRIELIVDAYIKKTDDLLLRLSLPAFTGTGSAYPGTAEAPWYNIGAIQNKGVEFTLNTVNISKSEFSWNSALVFTLNRNMVTRMNTETADVPMYDYSNGNNIVTRTMTGSPVSQFYGYKYVGRINSAADFLKDNGNGTSTVIVPTFKYRKGDIINNTDPALISSTYIGDLLFADVNGDGIVNDADITNIGNPFPDFTFGFTNNFKYGNFDFSFFLDGAVGAKAFNILRSRTDDPRSSANVRKYVANYAKLGYIDGNADNKNIWNVYVLPGSDPDVGRMSVQNTNNSIFSSRFVEDVTYLRIQNITLGYRFPTKMISKYGLKGLRVYSNLQNVYTFSNYSGYDPLVGSQSGQSMLRYGVDGGSVPVPRIYTFGLDLNF</sequence>
<dbReference type="Pfam" id="PF13715">
    <property type="entry name" value="CarbopepD_reg_2"/>
    <property type="match status" value="1"/>
</dbReference>
<keyword evidence="2 8" id="KW-0813">Transport</keyword>
<dbReference type="InterPro" id="IPR012910">
    <property type="entry name" value="Plug_dom"/>
</dbReference>
<evidence type="ECO:0000259" key="11">
    <source>
        <dbReference type="Pfam" id="PF00593"/>
    </source>
</evidence>
<dbReference type="NCBIfam" id="TIGR04056">
    <property type="entry name" value="OMP_RagA_SusC"/>
    <property type="match status" value="1"/>
</dbReference>
<feature type="chain" id="PRO_5042601518" evidence="10">
    <location>
        <begin position="24"/>
        <end position="1073"/>
    </location>
</feature>
<keyword evidence="3 8" id="KW-1134">Transmembrane beta strand</keyword>
<evidence type="ECO:0000256" key="6">
    <source>
        <dbReference type="ARBA" id="ARBA00023136"/>
    </source>
</evidence>
<evidence type="ECO:0000313" key="13">
    <source>
        <dbReference type="EMBL" id="WEK17775.1"/>
    </source>
</evidence>
<dbReference type="InterPro" id="IPR023996">
    <property type="entry name" value="TonB-dep_OMP_SusC/RagA"/>
</dbReference>
<evidence type="ECO:0000256" key="5">
    <source>
        <dbReference type="ARBA" id="ARBA00023077"/>
    </source>
</evidence>
<protein>
    <submittedName>
        <fullName evidence="13">TonB-dependent receptor</fullName>
    </submittedName>
</protein>
<gene>
    <name evidence="13" type="ORF">P0Y49_13305</name>
</gene>
<dbReference type="InterPro" id="IPR036942">
    <property type="entry name" value="Beta-barrel_TonB_sf"/>
</dbReference>
<evidence type="ECO:0000313" key="14">
    <source>
        <dbReference type="Proteomes" id="UP001214530"/>
    </source>
</evidence>
<accession>A0AAJ6B536</accession>
<organism evidence="13 14">
    <name type="scientific">Candidatus Pedobacter colombiensis</name>
    <dbReference type="NCBI Taxonomy" id="3121371"/>
    <lineage>
        <taxon>Bacteria</taxon>
        <taxon>Pseudomonadati</taxon>
        <taxon>Bacteroidota</taxon>
        <taxon>Sphingobacteriia</taxon>
        <taxon>Sphingobacteriales</taxon>
        <taxon>Sphingobacteriaceae</taxon>
        <taxon>Pedobacter</taxon>
    </lineage>
</organism>
<feature type="domain" description="TonB-dependent receptor-like beta-barrel" evidence="11">
    <location>
        <begin position="417"/>
        <end position="816"/>
    </location>
</feature>
<evidence type="ECO:0000256" key="8">
    <source>
        <dbReference type="PROSITE-ProRule" id="PRU01360"/>
    </source>
</evidence>
<dbReference type="Gene3D" id="2.60.40.1120">
    <property type="entry name" value="Carboxypeptidase-like, regulatory domain"/>
    <property type="match status" value="1"/>
</dbReference>